<dbReference type="SUPFAM" id="SSF82199">
    <property type="entry name" value="SET domain"/>
    <property type="match status" value="1"/>
</dbReference>
<dbReference type="PANTHER" id="PTHR46462">
    <property type="entry name" value="UPSET, ISOFORM A"/>
    <property type="match status" value="1"/>
</dbReference>
<feature type="compositionally biased region" description="Basic and acidic residues" evidence="5">
    <location>
        <begin position="565"/>
        <end position="584"/>
    </location>
</feature>
<feature type="domain" description="SET" evidence="6">
    <location>
        <begin position="230"/>
        <end position="412"/>
    </location>
</feature>
<feature type="compositionally biased region" description="Low complexity" evidence="5">
    <location>
        <begin position="602"/>
        <end position="614"/>
    </location>
</feature>
<dbReference type="EMBL" id="MU838998">
    <property type="protein sequence ID" value="KAK1771384.1"/>
    <property type="molecule type" value="Genomic_DNA"/>
</dbReference>
<evidence type="ECO:0000256" key="1">
    <source>
        <dbReference type="ARBA" id="ARBA00022723"/>
    </source>
</evidence>
<feature type="compositionally biased region" description="Pro residues" evidence="5">
    <location>
        <begin position="200"/>
        <end position="210"/>
    </location>
</feature>
<feature type="compositionally biased region" description="Basic residues" evidence="5">
    <location>
        <begin position="491"/>
        <end position="503"/>
    </location>
</feature>
<feature type="region of interest" description="Disordered" evidence="5">
    <location>
        <begin position="98"/>
        <end position="214"/>
    </location>
</feature>
<feature type="compositionally biased region" description="Polar residues" evidence="5">
    <location>
        <begin position="181"/>
        <end position="195"/>
    </location>
</feature>
<feature type="region of interest" description="Disordered" evidence="5">
    <location>
        <begin position="888"/>
        <end position="951"/>
    </location>
</feature>
<dbReference type="SUPFAM" id="SSF57903">
    <property type="entry name" value="FYVE/PHD zinc finger"/>
    <property type="match status" value="1"/>
</dbReference>
<keyword evidence="3" id="KW-0862">Zinc</keyword>
<name>A0AAJ0C755_9PEZI</name>
<protein>
    <recommendedName>
        <fullName evidence="6">SET domain-containing protein</fullName>
    </recommendedName>
</protein>
<evidence type="ECO:0000256" key="4">
    <source>
        <dbReference type="ARBA" id="ARBA00022853"/>
    </source>
</evidence>
<feature type="region of interest" description="Disordered" evidence="5">
    <location>
        <begin position="822"/>
        <end position="842"/>
    </location>
</feature>
<dbReference type="CDD" id="cd15570">
    <property type="entry name" value="PHD_Bye1p_SIZ1_like"/>
    <property type="match status" value="1"/>
</dbReference>
<evidence type="ECO:0000313" key="7">
    <source>
        <dbReference type="EMBL" id="KAK1771384.1"/>
    </source>
</evidence>
<dbReference type="GeneID" id="85305357"/>
<evidence type="ECO:0000256" key="3">
    <source>
        <dbReference type="ARBA" id="ARBA00022833"/>
    </source>
</evidence>
<dbReference type="InterPro" id="IPR001214">
    <property type="entry name" value="SET_dom"/>
</dbReference>
<dbReference type="GO" id="GO:0070210">
    <property type="term" value="C:Rpd3L-Expanded complex"/>
    <property type="evidence" value="ECO:0007669"/>
    <property type="project" value="TreeGrafter"/>
</dbReference>
<comment type="caution">
    <text evidence="7">The sequence shown here is derived from an EMBL/GenBank/DDBJ whole genome shotgun (WGS) entry which is preliminary data.</text>
</comment>
<sequence>MTDKLPPLSTQIVAPSQTAFPTPSAVPAQQGATKQEVVEEEPYTIKCICNYSDDDGNTIYCETCDTWQHIECFYPDNVEDALREDFAHSCAECKPRALDRQKAHERQTSRLTMPAVEEETTDKKPKRPPTKSHKKKPKPTDLQLNGHSSNPENSKLPGSHDHPPSKKSKHSHKASHSISSQAPKRSPSLNTNGRVNQGHPPSPATTPPDLPSDFKIHNYSPGFLSLYDEQGVQIVQTNSFVRLEISNTMSVWLRDPERMRRETGLEYNDVFQKLPKNINSLKRNLHIEHKKVPFTPPGTVLHWQYLTAPSAIEKDVPLMELNGQIGFQKDYCSDAANRWDELTSPLPFVFFHPMLPLYIDTRKEGSRARYVRRSCKPNAVLDAYLSEGSEYHFWLVSDRPIAAKEQITIPWDFRFPMKNKPRMLRLLGLGDEETATQGEPEIDDLEYQTMASWVHLVLSEFGGCACDLGRDCAFARFHRNYFSGAQTRSNAPKKKSRKPKTHHAISPTSTGHATNSRAASEGHLDDVTEIDDRSQSGSSRSKPPSRDMTPARQGSFDTLGILTEPTDRDKRKVAMVEDSFRRMEQQQPPRKKKRVSDGSGNSKAKSTSRGSSSSHGPNQPNGVAERRYVDAGTSRSKSTSPLSVASPLVPTIHKAASPGHGSVPPRSRQPSVTPRPNYCDAAVQTDPIEGEWYSGIHPAPKPKRRIVSLSKRLLDNRHRLRLDDEEKLKEKVPVVQECPATATGIYSPTVEQKPSFESPSFGKDAAGPVDSTTLSLGGSNDTPMLDAPLRPPKEMKPPSALAASLAKLKSPDLRVQMPSGPAFGSPTSAISTASTPASAGSTMMQTPFSANNLPIPLGAAATNGTAVNPSPVKKKMSLSDYRSRMNKVQAARPSVGTTMLKPPSANDDEPKSATSLDTPGARDSPTAEKAMIDTGASTNGVPAPTLTGSNV</sequence>
<dbReference type="Gene3D" id="3.30.40.10">
    <property type="entry name" value="Zinc/RING finger domain, C3HC4 (zinc finger)"/>
    <property type="match status" value="1"/>
</dbReference>
<keyword evidence="2" id="KW-0863">Zinc-finger</keyword>
<feature type="region of interest" description="Disordered" evidence="5">
    <location>
        <begin position="486"/>
        <end position="674"/>
    </location>
</feature>
<dbReference type="SMART" id="SM00317">
    <property type="entry name" value="SET"/>
    <property type="match status" value="1"/>
</dbReference>
<accession>A0AAJ0C755</accession>
<organism evidence="7 8">
    <name type="scientific">Phialemonium atrogriseum</name>
    <dbReference type="NCBI Taxonomy" id="1093897"/>
    <lineage>
        <taxon>Eukaryota</taxon>
        <taxon>Fungi</taxon>
        <taxon>Dikarya</taxon>
        <taxon>Ascomycota</taxon>
        <taxon>Pezizomycotina</taxon>
        <taxon>Sordariomycetes</taxon>
        <taxon>Sordariomycetidae</taxon>
        <taxon>Cephalothecales</taxon>
        <taxon>Cephalothecaceae</taxon>
        <taxon>Phialemonium</taxon>
    </lineage>
</organism>
<feature type="compositionally biased region" description="Polar residues" evidence="5">
    <location>
        <begin position="506"/>
        <end position="518"/>
    </location>
</feature>
<feature type="compositionally biased region" description="Basic and acidic residues" evidence="5">
    <location>
        <begin position="98"/>
        <end position="108"/>
    </location>
</feature>
<feature type="compositionally biased region" description="Low complexity" evidence="5">
    <location>
        <begin position="824"/>
        <end position="842"/>
    </location>
</feature>
<feature type="compositionally biased region" description="Polar residues" evidence="5">
    <location>
        <begin position="935"/>
        <end position="951"/>
    </location>
</feature>
<keyword evidence="1" id="KW-0479">Metal-binding</keyword>
<feature type="compositionally biased region" description="Basic residues" evidence="5">
    <location>
        <begin position="124"/>
        <end position="137"/>
    </location>
</feature>
<dbReference type="Proteomes" id="UP001244011">
    <property type="component" value="Unassembled WGS sequence"/>
</dbReference>
<dbReference type="InterPro" id="IPR019787">
    <property type="entry name" value="Znf_PHD-finger"/>
</dbReference>
<evidence type="ECO:0000259" key="6">
    <source>
        <dbReference type="PROSITE" id="PS50280"/>
    </source>
</evidence>
<feature type="compositionally biased region" description="Polar residues" evidence="5">
    <location>
        <begin position="142"/>
        <end position="153"/>
    </location>
</feature>
<reference evidence="7" key="1">
    <citation type="submission" date="2023-06" db="EMBL/GenBank/DDBJ databases">
        <title>Genome-scale phylogeny and comparative genomics of the fungal order Sordariales.</title>
        <authorList>
            <consortium name="Lawrence Berkeley National Laboratory"/>
            <person name="Hensen N."/>
            <person name="Bonometti L."/>
            <person name="Westerberg I."/>
            <person name="Brannstrom I.O."/>
            <person name="Guillou S."/>
            <person name="Cros-Aarteil S."/>
            <person name="Calhoun S."/>
            <person name="Haridas S."/>
            <person name="Kuo A."/>
            <person name="Mondo S."/>
            <person name="Pangilinan J."/>
            <person name="Riley R."/>
            <person name="Labutti K."/>
            <person name="Andreopoulos B."/>
            <person name="Lipzen A."/>
            <person name="Chen C."/>
            <person name="Yanf M."/>
            <person name="Daum C."/>
            <person name="Ng V."/>
            <person name="Clum A."/>
            <person name="Steindorff A."/>
            <person name="Ohm R."/>
            <person name="Martin F."/>
            <person name="Silar P."/>
            <person name="Natvig D."/>
            <person name="Lalanne C."/>
            <person name="Gautier V."/>
            <person name="Ament-Velasquez S.L."/>
            <person name="Kruys A."/>
            <person name="Hutchinson M.I."/>
            <person name="Powell A.J."/>
            <person name="Barry K."/>
            <person name="Miller A.N."/>
            <person name="Grigoriev I.V."/>
            <person name="Debuchy R."/>
            <person name="Gladieux P."/>
            <person name="Thoren M.H."/>
            <person name="Johannesson H."/>
        </authorList>
    </citation>
    <scope>NUCLEOTIDE SEQUENCE</scope>
    <source>
        <strain evidence="7">8032-3</strain>
    </source>
</reference>
<proteinExistence type="predicted"/>
<dbReference type="GO" id="GO:0034967">
    <property type="term" value="C:Set3 complex"/>
    <property type="evidence" value="ECO:0007669"/>
    <property type="project" value="TreeGrafter"/>
</dbReference>
<dbReference type="Gene3D" id="2.170.270.10">
    <property type="entry name" value="SET domain"/>
    <property type="match status" value="1"/>
</dbReference>
<evidence type="ECO:0000313" key="8">
    <source>
        <dbReference type="Proteomes" id="UP001244011"/>
    </source>
</evidence>
<dbReference type="GO" id="GO:0006355">
    <property type="term" value="P:regulation of DNA-templated transcription"/>
    <property type="evidence" value="ECO:0007669"/>
    <property type="project" value="TreeGrafter"/>
</dbReference>
<dbReference type="InterPro" id="IPR046341">
    <property type="entry name" value="SET_dom_sf"/>
</dbReference>
<dbReference type="Pfam" id="PF00856">
    <property type="entry name" value="SET"/>
    <property type="match status" value="1"/>
</dbReference>
<dbReference type="Pfam" id="PF00628">
    <property type="entry name" value="PHD"/>
    <property type="match status" value="1"/>
</dbReference>
<evidence type="ECO:0000256" key="5">
    <source>
        <dbReference type="SAM" id="MobiDB-lite"/>
    </source>
</evidence>
<feature type="compositionally biased region" description="Basic residues" evidence="5">
    <location>
        <begin position="165"/>
        <end position="175"/>
    </location>
</feature>
<dbReference type="InterPro" id="IPR013083">
    <property type="entry name" value="Znf_RING/FYVE/PHD"/>
</dbReference>
<dbReference type="RefSeq" id="XP_060287597.1">
    <property type="nucleotide sequence ID" value="XM_060422170.1"/>
</dbReference>
<dbReference type="PANTHER" id="PTHR46462:SF3">
    <property type="entry name" value="UPSET, ISOFORM A"/>
    <property type="match status" value="1"/>
</dbReference>
<dbReference type="InterPro" id="IPR011011">
    <property type="entry name" value="Znf_FYVE_PHD"/>
</dbReference>
<feature type="compositionally biased region" description="Basic and acidic residues" evidence="5">
    <location>
        <begin position="520"/>
        <end position="534"/>
    </location>
</feature>
<feature type="compositionally biased region" description="Polar residues" evidence="5">
    <location>
        <begin position="633"/>
        <end position="643"/>
    </location>
</feature>
<dbReference type="PROSITE" id="PS50280">
    <property type="entry name" value="SET"/>
    <property type="match status" value="1"/>
</dbReference>
<keyword evidence="8" id="KW-1185">Reference proteome</keyword>
<dbReference type="AlphaFoldDB" id="A0AAJ0C755"/>
<gene>
    <name evidence="7" type="ORF">QBC33DRAFT_152147</name>
</gene>
<feature type="compositionally biased region" description="Polar residues" evidence="5">
    <location>
        <begin position="770"/>
        <end position="782"/>
    </location>
</feature>
<feature type="region of interest" description="Disordered" evidence="5">
    <location>
        <begin position="750"/>
        <end position="783"/>
    </location>
</feature>
<dbReference type="GO" id="GO:0006325">
    <property type="term" value="P:chromatin organization"/>
    <property type="evidence" value="ECO:0007669"/>
    <property type="project" value="UniProtKB-KW"/>
</dbReference>
<dbReference type="GO" id="GO:0008270">
    <property type="term" value="F:zinc ion binding"/>
    <property type="evidence" value="ECO:0007669"/>
    <property type="project" value="UniProtKB-KW"/>
</dbReference>
<keyword evidence="4" id="KW-0156">Chromatin regulator</keyword>
<evidence type="ECO:0000256" key="2">
    <source>
        <dbReference type="ARBA" id="ARBA00022771"/>
    </source>
</evidence>